<proteinExistence type="predicted"/>
<reference evidence="7 8" key="1">
    <citation type="submission" date="2023-08" db="EMBL/GenBank/DDBJ databases">
        <title>Helicovermis profunda gen. nov., sp. nov., a novel mesophilic, fermentative bacterium within the Bacillota from a deep-sea hydrothermal vent chimney.</title>
        <authorList>
            <person name="Miyazaki U."/>
            <person name="Mizutani D."/>
            <person name="Hashimoto Y."/>
            <person name="Tame A."/>
            <person name="Sawayama S."/>
            <person name="Miyazaki J."/>
            <person name="Takai K."/>
            <person name="Nakagawa S."/>
        </authorList>
    </citation>
    <scope>NUCLEOTIDE SEQUENCE [LARGE SCALE GENOMIC DNA]</scope>
    <source>
        <strain evidence="7 8">S502</strain>
    </source>
</reference>
<comment type="subcellular location">
    <subcellularLocation>
        <location evidence="2">Cytoplasm</location>
    </subcellularLocation>
</comment>
<protein>
    <recommendedName>
        <fullName evidence="3">Phosphocarrier protein HPr</fullName>
    </recommendedName>
</protein>
<dbReference type="PROSITE" id="PS00589">
    <property type="entry name" value="PTS_HPR_SER"/>
    <property type="match status" value="1"/>
</dbReference>
<dbReference type="InterPro" id="IPR035895">
    <property type="entry name" value="HPr-like_sf"/>
</dbReference>
<dbReference type="InterPro" id="IPR000032">
    <property type="entry name" value="HPr-like"/>
</dbReference>
<evidence type="ECO:0000256" key="1">
    <source>
        <dbReference type="ARBA" id="ARBA00003681"/>
    </source>
</evidence>
<dbReference type="PROSITE" id="PS00369">
    <property type="entry name" value="PTS_HPR_HIS"/>
    <property type="match status" value="1"/>
</dbReference>
<dbReference type="InterPro" id="IPR001020">
    <property type="entry name" value="PTS_HPr_His_P_site"/>
</dbReference>
<dbReference type="InterPro" id="IPR050399">
    <property type="entry name" value="HPr"/>
</dbReference>
<gene>
    <name evidence="7" type="ORF">HLPR_20710</name>
</gene>
<accession>A0AAU9ETG9</accession>
<keyword evidence="5" id="KW-0598">Phosphotransferase system</keyword>
<keyword evidence="4" id="KW-0963">Cytoplasm</keyword>
<dbReference type="PANTHER" id="PTHR33705">
    <property type="entry name" value="PHOSPHOCARRIER PROTEIN HPR"/>
    <property type="match status" value="1"/>
</dbReference>
<sequence length="89" mass="9843">MQNFKIVVSNKTGLHARPASILAMEAQKYSSNICIEKDGKVVNAKSIMSILSVGASFEDELILKTNGEDEIIAMENIKELFKRSLANEK</sequence>
<evidence type="ECO:0000256" key="4">
    <source>
        <dbReference type="ARBA" id="ARBA00022490"/>
    </source>
</evidence>
<evidence type="ECO:0000313" key="7">
    <source>
        <dbReference type="EMBL" id="BEP29740.1"/>
    </source>
</evidence>
<dbReference type="Pfam" id="PF00381">
    <property type="entry name" value="PTS-HPr"/>
    <property type="match status" value="1"/>
</dbReference>
<dbReference type="InterPro" id="IPR002114">
    <property type="entry name" value="PTS_HPr_Ser_P_site"/>
</dbReference>
<evidence type="ECO:0000313" key="8">
    <source>
        <dbReference type="Proteomes" id="UP001321786"/>
    </source>
</evidence>
<dbReference type="PROSITE" id="PS51350">
    <property type="entry name" value="PTS_HPR_DOM"/>
    <property type="match status" value="1"/>
</dbReference>
<comment type="function">
    <text evidence="1">General (non sugar-specific) component of the phosphoenolpyruvate-dependent sugar phosphotransferase system (sugar PTS). This major carbohydrate active-transport system catalyzes the phosphorylation of incoming sugar substrates concomitantly with their translocation across the cell membrane. The phosphoryl group from phosphoenolpyruvate (PEP) is transferred to the phosphoryl carrier protein HPr by enzyme I. Phospho-HPr then transfers it to the PTS EIIA domain.</text>
</comment>
<name>A0AAU9ETG9_9FIRM</name>
<feature type="domain" description="HPr" evidence="6">
    <location>
        <begin position="1"/>
        <end position="89"/>
    </location>
</feature>
<dbReference type="EMBL" id="AP028654">
    <property type="protein sequence ID" value="BEP29740.1"/>
    <property type="molecule type" value="Genomic_DNA"/>
</dbReference>
<dbReference type="PRINTS" id="PR00107">
    <property type="entry name" value="PHOSPHOCPHPR"/>
</dbReference>
<keyword evidence="8" id="KW-1185">Reference proteome</keyword>
<dbReference type="PANTHER" id="PTHR33705:SF2">
    <property type="entry name" value="PHOSPHOCARRIER PROTEIN NPR"/>
    <property type="match status" value="1"/>
</dbReference>
<dbReference type="CDD" id="cd00367">
    <property type="entry name" value="PTS-HPr_like"/>
    <property type="match status" value="1"/>
</dbReference>
<evidence type="ECO:0000256" key="2">
    <source>
        <dbReference type="ARBA" id="ARBA00004496"/>
    </source>
</evidence>
<dbReference type="SUPFAM" id="SSF55594">
    <property type="entry name" value="HPr-like"/>
    <property type="match status" value="1"/>
</dbReference>
<dbReference type="GO" id="GO:0009401">
    <property type="term" value="P:phosphoenolpyruvate-dependent sugar phosphotransferase system"/>
    <property type="evidence" value="ECO:0007669"/>
    <property type="project" value="UniProtKB-KW"/>
</dbReference>
<dbReference type="Gene3D" id="3.30.1340.10">
    <property type="entry name" value="HPr-like"/>
    <property type="match status" value="1"/>
</dbReference>
<dbReference type="AlphaFoldDB" id="A0AAU9ETG9"/>
<dbReference type="RefSeq" id="WP_338535357.1">
    <property type="nucleotide sequence ID" value="NZ_AP028654.1"/>
</dbReference>
<organism evidence="7 8">
    <name type="scientific">Helicovermis profundi</name>
    <dbReference type="NCBI Taxonomy" id="3065157"/>
    <lineage>
        <taxon>Bacteria</taxon>
        <taxon>Bacillati</taxon>
        <taxon>Bacillota</taxon>
        <taxon>Clostridia</taxon>
        <taxon>Helicovermis</taxon>
    </lineage>
</organism>
<dbReference type="GO" id="GO:0005737">
    <property type="term" value="C:cytoplasm"/>
    <property type="evidence" value="ECO:0007669"/>
    <property type="project" value="UniProtKB-SubCell"/>
</dbReference>
<dbReference type="KEGG" id="hprf:HLPR_20710"/>
<evidence type="ECO:0000256" key="5">
    <source>
        <dbReference type="ARBA" id="ARBA00022683"/>
    </source>
</evidence>
<dbReference type="Proteomes" id="UP001321786">
    <property type="component" value="Chromosome"/>
</dbReference>
<dbReference type="NCBIfam" id="TIGR01003">
    <property type="entry name" value="PTS_HPr_family"/>
    <property type="match status" value="1"/>
</dbReference>
<evidence type="ECO:0000256" key="3">
    <source>
        <dbReference type="ARBA" id="ARBA00020422"/>
    </source>
</evidence>
<evidence type="ECO:0000259" key="6">
    <source>
        <dbReference type="PROSITE" id="PS51350"/>
    </source>
</evidence>